<organism evidence="9 10">
    <name type="scientific">Serpens gallinarum</name>
    <dbReference type="NCBI Taxonomy" id="2763075"/>
    <lineage>
        <taxon>Bacteria</taxon>
        <taxon>Pseudomonadati</taxon>
        <taxon>Pseudomonadota</taxon>
        <taxon>Gammaproteobacteria</taxon>
        <taxon>Pseudomonadales</taxon>
        <taxon>Pseudomonadaceae</taxon>
        <taxon>Pseudomonas</taxon>
    </lineage>
</organism>
<evidence type="ECO:0000256" key="6">
    <source>
        <dbReference type="ARBA" id="ARBA00025643"/>
    </source>
</evidence>
<protein>
    <recommendedName>
        <fullName evidence="3 7">Flagella basal body P-ring formation protein FlgA</fullName>
    </recommendedName>
</protein>
<dbReference type="SMART" id="SM00858">
    <property type="entry name" value="SAF"/>
    <property type="match status" value="1"/>
</dbReference>
<sequence length="226" mass="24898">MLLASQSQAGGVSEQIDQALRNHLQPLLHHEIRQHGWQQPRLHLDNTLPSSTQKLPVCTQDLQVNNLSPRPALLSRQRYRIECAAPAWSVNVTSQADISVRLLVARHTLERDQSLSADDVLARRQSVSKNRQGFYGRVADIEGLSAKRRIRTGQVLSPRLLGAPLLVRRGQMVTIVATHDGIEAATQGEALSNGSAGDLIRVRNQSSEKIIETQVTGEGVVTSTFR</sequence>
<reference evidence="9 10" key="1">
    <citation type="submission" date="2020-08" db="EMBL/GenBank/DDBJ databases">
        <title>A Genomic Blueprint of the Chicken Gut Microbiome.</title>
        <authorList>
            <person name="Gilroy R."/>
            <person name="Ravi A."/>
            <person name="Getino M."/>
            <person name="Pursley I."/>
            <person name="Horton D.L."/>
            <person name="Alikhan N.-F."/>
            <person name="Baker D."/>
            <person name="Gharbi K."/>
            <person name="Hall N."/>
            <person name="Watson M."/>
            <person name="Adriaenssens E.M."/>
            <person name="Foster-Nyarko E."/>
            <person name="Jarju S."/>
            <person name="Secka A."/>
            <person name="Antonio M."/>
            <person name="Oren A."/>
            <person name="Chaudhuri R."/>
            <person name="La Ragione R.M."/>
            <person name="Hildebrand F."/>
            <person name="Pallen M.J."/>
        </authorList>
    </citation>
    <scope>NUCLEOTIDE SEQUENCE [LARGE SCALE GENOMIC DNA]</scope>
    <source>
        <strain evidence="9 10">Sa2CUA2</strain>
    </source>
</reference>
<keyword evidence="10" id="KW-1185">Reference proteome</keyword>
<dbReference type="InterPro" id="IPR017585">
    <property type="entry name" value="SAF_FlgA"/>
</dbReference>
<name>A0ABR8TM62_9PSED</name>
<dbReference type="RefSeq" id="WP_251835621.1">
    <property type="nucleotide sequence ID" value="NZ_JACSQG010000002.1"/>
</dbReference>
<comment type="function">
    <text evidence="6 7">Involved in the assembly process of the P-ring formation. It may associate with FlgF on the rod constituting a structure essential for the P-ring assembly or may act as a modulator protein for the P-ring assembly.</text>
</comment>
<dbReference type="PANTHER" id="PTHR36307:SF1">
    <property type="entry name" value="FLAGELLA BASAL BODY P-RING FORMATION PROTEIN FLGA"/>
    <property type="match status" value="1"/>
</dbReference>
<gene>
    <name evidence="9" type="primary">flgA</name>
    <name evidence="9" type="ORF">H9642_06550</name>
</gene>
<keyword evidence="9" id="KW-0282">Flagellum</keyword>
<proteinExistence type="inferred from homology"/>
<evidence type="ECO:0000256" key="7">
    <source>
        <dbReference type="RuleBase" id="RU362063"/>
    </source>
</evidence>
<evidence type="ECO:0000259" key="8">
    <source>
        <dbReference type="SMART" id="SM00858"/>
    </source>
</evidence>
<evidence type="ECO:0000313" key="9">
    <source>
        <dbReference type="EMBL" id="MBD7976848.1"/>
    </source>
</evidence>
<dbReference type="InterPro" id="IPR013974">
    <property type="entry name" value="SAF"/>
</dbReference>
<keyword evidence="5 7" id="KW-0574">Periplasm</keyword>
<dbReference type="InterPro" id="IPR039246">
    <property type="entry name" value="Flagellar_FlgA"/>
</dbReference>
<dbReference type="EMBL" id="JACSQG010000002">
    <property type="protein sequence ID" value="MBD7976848.1"/>
    <property type="molecule type" value="Genomic_DNA"/>
</dbReference>
<dbReference type="NCBIfam" id="TIGR03170">
    <property type="entry name" value="flgA_cterm"/>
    <property type="match status" value="1"/>
</dbReference>
<evidence type="ECO:0000256" key="1">
    <source>
        <dbReference type="ARBA" id="ARBA00004418"/>
    </source>
</evidence>
<dbReference type="Proteomes" id="UP000611945">
    <property type="component" value="Unassembled WGS sequence"/>
</dbReference>
<accession>A0ABR8TM62</accession>
<keyword evidence="9" id="KW-0969">Cilium</keyword>
<comment type="caution">
    <text evidence="9">The sequence shown here is derived from an EMBL/GenBank/DDBJ whole genome shotgun (WGS) entry which is preliminary data.</text>
</comment>
<evidence type="ECO:0000313" key="10">
    <source>
        <dbReference type="Proteomes" id="UP000611945"/>
    </source>
</evidence>
<keyword evidence="7" id="KW-1005">Bacterial flagellum biogenesis</keyword>
<dbReference type="CDD" id="cd11614">
    <property type="entry name" value="SAF_CpaB_FlgA_like"/>
    <property type="match status" value="1"/>
</dbReference>
<evidence type="ECO:0000256" key="2">
    <source>
        <dbReference type="ARBA" id="ARBA00010474"/>
    </source>
</evidence>
<dbReference type="PANTHER" id="PTHR36307">
    <property type="entry name" value="FLAGELLA BASAL BODY P-RING FORMATION PROTEIN FLGA"/>
    <property type="match status" value="1"/>
</dbReference>
<comment type="subcellular location">
    <subcellularLocation>
        <location evidence="1 7">Periplasm</location>
    </subcellularLocation>
</comment>
<evidence type="ECO:0000256" key="3">
    <source>
        <dbReference type="ARBA" id="ARBA00014754"/>
    </source>
</evidence>
<keyword evidence="4" id="KW-0732">Signal</keyword>
<keyword evidence="9" id="KW-0966">Cell projection</keyword>
<comment type="similarity">
    <text evidence="2 7">Belongs to the FlgA family.</text>
</comment>
<dbReference type="Pfam" id="PF13144">
    <property type="entry name" value="ChapFlgA"/>
    <property type="match status" value="1"/>
</dbReference>
<feature type="domain" description="SAF" evidence="8">
    <location>
        <begin position="100"/>
        <end position="162"/>
    </location>
</feature>
<dbReference type="Gene3D" id="3.90.1210.10">
    <property type="entry name" value="Antifreeze-like/N-acetylneuraminic acid synthase C-terminal domain"/>
    <property type="match status" value="1"/>
</dbReference>
<evidence type="ECO:0000256" key="5">
    <source>
        <dbReference type="ARBA" id="ARBA00022764"/>
    </source>
</evidence>
<evidence type="ECO:0000256" key="4">
    <source>
        <dbReference type="ARBA" id="ARBA00022729"/>
    </source>
</evidence>
<dbReference type="Gene3D" id="2.30.30.760">
    <property type="match status" value="1"/>
</dbReference>